<reference evidence="2" key="1">
    <citation type="journal article" date="2015" name="Proc. Natl. Acad. Sci. U.S.A.">
        <title>Genome sequencing of adzuki bean (Vigna angularis) provides insight into high starch and low fat accumulation and domestication.</title>
        <authorList>
            <person name="Yang K."/>
            <person name="Tian Z."/>
            <person name="Chen C."/>
            <person name="Luo L."/>
            <person name="Zhao B."/>
            <person name="Wang Z."/>
            <person name="Yu L."/>
            <person name="Li Y."/>
            <person name="Sun Y."/>
            <person name="Li W."/>
            <person name="Chen Y."/>
            <person name="Li Y."/>
            <person name="Zhang Y."/>
            <person name="Ai D."/>
            <person name="Zhao J."/>
            <person name="Shang C."/>
            <person name="Ma Y."/>
            <person name="Wu B."/>
            <person name="Wang M."/>
            <person name="Gao L."/>
            <person name="Sun D."/>
            <person name="Zhang P."/>
            <person name="Guo F."/>
            <person name="Wang W."/>
            <person name="Li Y."/>
            <person name="Wang J."/>
            <person name="Varshney R.K."/>
            <person name="Wang J."/>
            <person name="Ling H.Q."/>
            <person name="Wan P."/>
        </authorList>
    </citation>
    <scope>NUCLEOTIDE SEQUENCE</scope>
    <source>
        <strain evidence="2">cv. Jingnong 6</strain>
    </source>
</reference>
<evidence type="ECO:0008006" key="3">
    <source>
        <dbReference type="Google" id="ProtNLM"/>
    </source>
</evidence>
<dbReference type="PANTHER" id="PTHR34222:SF95">
    <property type="entry name" value="RRNA 2'-O-METHYLTRANSFERASE FIBRILLARIN-LIKE ISOFORM X1"/>
    <property type="match status" value="1"/>
</dbReference>
<evidence type="ECO:0000313" key="2">
    <source>
        <dbReference type="Proteomes" id="UP000053144"/>
    </source>
</evidence>
<dbReference type="OMA" id="GSTHIKN"/>
<dbReference type="Gramene" id="KOM41612">
    <property type="protein sequence ID" value="KOM41612"/>
    <property type="gene ID" value="LR48_Vigan04g181000"/>
</dbReference>
<dbReference type="Proteomes" id="UP000053144">
    <property type="component" value="Chromosome 4"/>
</dbReference>
<name>A0A0L9UGC7_PHAAN</name>
<proteinExistence type="predicted"/>
<gene>
    <name evidence="1" type="ORF">LR48_Vigan04g181000</name>
</gene>
<dbReference type="PANTHER" id="PTHR34222">
    <property type="entry name" value="GAG_PRE-INTEGRS DOMAIN-CONTAINING PROTEIN"/>
    <property type="match status" value="1"/>
</dbReference>
<sequence>MASSSSTNTSLGGSFSNPSIYTNYVNVHLSIDKLDDTNYATWASDIKHWLKSQGYVDILTQNVTTATIDDTSCWMKIDAHLCIVIKSTIHSSLKQMFRSYETCSEVWAQAKLLYTNDTQRLYGVCQDLFIVIGPCSPGPMAEYLGKVHALLHDFNELLPPASTPAKELEQRSKFFMLLALYELSDDFSHVRDHILGSHVIPNFTSTCSALLRILSKLVIETSPHTDDSLAMVVQRDDRSRSRKPGKGRPKCDHCGKLGHKIDRCYALHGRPP</sequence>
<dbReference type="AlphaFoldDB" id="A0A0L9UGC7"/>
<dbReference type="OrthoDB" id="1401861at2759"/>
<accession>A0A0L9UGC7</accession>
<evidence type="ECO:0000313" key="1">
    <source>
        <dbReference type="EMBL" id="KOM41612.1"/>
    </source>
</evidence>
<organism evidence="1 2">
    <name type="scientific">Phaseolus angularis</name>
    <name type="common">Azuki bean</name>
    <name type="synonym">Vigna angularis</name>
    <dbReference type="NCBI Taxonomy" id="3914"/>
    <lineage>
        <taxon>Eukaryota</taxon>
        <taxon>Viridiplantae</taxon>
        <taxon>Streptophyta</taxon>
        <taxon>Embryophyta</taxon>
        <taxon>Tracheophyta</taxon>
        <taxon>Spermatophyta</taxon>
        <taxon>Magnoliopsida</taxon>
        <taxon>eudicotyledons</taxon>
        <taxon>Gunneridae</taxon>
        <taxon>Pentapetalae</taxon>
        <taxon>rosids</taxon>
        <taxon>fabids</taxon>
        <taxon>Fabales</taxon>
        <taxon>Fabaceae</taxon>
        <taxon>Papilionoideae</taxon>
        <taxon>50 kb inversion clade</taxon>
        <taxon>NPAAA clade</taxon>
        <taxon>indigoferoid/millettioid clade</taxon>
        <taxon>Phaseoleae</taxon>
        <taxon>Vigna</taxon>
    </lineage>
</organism>
<dbReference type="EMBL" id="CM003374">
    <property type="protein sequence ID" value="KOM41612.1"/>
    <property type="molecule type" value="Genomic_DNA"/>
</dbReference>
<protein>
    <recommendedName>
        <fullName evidence="3">Retrotransposon Copia-like N-terminal domain-containing protein</fullName>
    </recommendedName>
</protein>